<dbReference type="Pfam" id="PF05099">
    <property type="entry name" value="TerB"/>
    <property type="match status" value="1"/>
</dbReference>
<dbReference type="SUPFAM" id="SSF158682">
    <property type="entry name" value="TerB-like"/>
    <property type="match status" value="1"/>
</dbReference>
<dbReference type="InterPro" id="IPR029024">
    <property type="entry name" value="TerB-like"/>
</dbReference>
<proteinExistence type="predicted"/>
<protein>
    <submittedName>
        <fullName evidence="3">TerB family tellurite resistance protein</fullName>
    </submittedName>
</protein>
<dbReference type="EMBL" id="JAHHHN010000003">
    <property type="protein sequence ID" value="MBW4560897.1"/>
    <property type="molecule type" value="Genomic_DNA"/>
</dbReference>
<reference evidence="3" key="2">
    <citation type="journal article" date="2022" name="Microbiol. Resour. Announc.">
        <title>Metagenome Sequencing to Explore Phylogenomics of Terrestrial Cyanobacteria.</title>
        <authorList>
            <person name="Ward R.D."/>
            <person name="Stajich J.E."/>
            <person name="Johansen J.R."/>
            <person name="Huntemann M."/>
            <person name="Clum A."/>
            <person name="Foster B."/>
            <person name="Foster B."/>
            <person name="Roux S."/>
            <person name="Palaniappan K."/>
            <person name="Varghese N."/>
            <person name="Mukherjee S."/>
            <person name="Reddy T.B.K."/>
            <person name="Daum C."/>
            <person name="Copeland A."/>
            <person name="Chen I.A."/>
            <person name="Ivanova N.N."/>
            <person name="Kyrpides N.C."/>
            <person name="Shapiro N."/>
            <person name="Eloe-Fadrosh E.A."/>
            <person name="Pietrasiak N."/>
        </authorList>
    </citation>
    <scope>NUCLEOTIDE SEQUENCE</scope>
    <source>
        <strain evidence="3">JT2-VF2</strain>
    </source>
</reference>
<evidence type="ECO:0000313" key="4">
    <source>
        <dbReference type="Proteomes" id="UP000715781"/>
    </source>
</evidence>
<gene>
    <name evidence="3" type="ORF">KME32_06995</name>
</gene>
<organism evidence="3 4">
    <name type="scientific">Mojavia pulchra JT2-VF2</name>
    <dbReference type="NCBI Taxonomy" id="287848"/>
    <lineage>
        <taxon>Bacteria</taxon>
        <taxon>Bacillati</taxon>
        <taxon>Cyanobacteriota</taxon>
        <taxon>Cyanophyceae</taxon>
        <taxon>Nostocales</taxon>
        <taxon>Nostocaceae</taxon>
    </lineage>
</organism>
<dbReference type="AlphaFoldDB" id="A0A951UEU9"/>
<reference evidence="3" key="1">
    <citation type="submission" date="2021-05" db="EMBL/GenBank/DDBJ databases">
        <authorList>
            <person name="Pietrasiak N."/>
            <person name="Ward R."/>
            <person name="Stajich J.E."/>
            <person name="Kurbessoian T."/>
        </authorList>
    </citation>
    <scope>NUCLEOTIDE SEQUENCE</scope>
    <source>
        <strain evidence="3">JT2-VF2</strain>
    </source>
</reference>
<dbReference type="Proteomes" id="UP000715781">
    <property type="component" value="Unassembled WGS sequence"/>
</dbReference>
<evidence type="ECO:0000259" key="1">
    <source>
        <dbReference type="Pfam" id="PF05099"/>
    </source>
</evidence>
<dbReference type="Gene3D" id="1.10.3680.10">
    <property type="entry name" value="TerB-like"/>
    <property type="match status" value="1"/>
</dbReference>
<sequence length="238" mass="26491">MKSVVQSPYSSEQVGAWLRGLLTIAWADGNFDEQEQQLIASITEDELAPGIKFDSLEVITPEELATTLGKGTPAAENFLRTAVMVAIADGTYSPSEDQVLQQLCQALGQPKDLLEALRHTLEHIEHQDPAIDSFLQREAPATLSLSIAPHLPTQNALKPLREWMDGLDIQDPRVARFLCKMIPSQCPFERDVTLFGHKIVHIPPLCKINPLYEQMVGLRFRALSYLADECGEDISPYI</sequence>
<dbReference type="InterPro" id="IPR007791">
    <property type="entry name" value="DjlA_N"/>
</dbReference>
<dbReference type="Pfam" id="PF06967">
    <property type="entry name" value="Mo-nitro_C"/>
    <property type="match status" value="1"/>
</dbReference>
<dbReference type="InterPro" id="IPR009717">
    <property type="entry name" value="Mo-dep_Nase_C"/>
</dbReference>
<feature type="domain" description="Mo-dependent nitrogenase C-terminal" evidence="2">
    <location>
        <begin position="157"/>
        <end position="238"/>
    </location>
</feature>
<evidence type="ECO:0000313" key="3">
    <source>
        <dbReference type="EMBL" id="MBW4560897.1"/>
    </source>
</evidence>
<accession>A0A951UEU9</accession>
<comment type="caution">
    <text evidence="3">The sequence shown here is derived from an EMBL/GenBank/DDBJ whole genome shotgun (WGS) entry which is preliminary data.</text>
</comment>
<evidence type="ECO:0000259" key="2">
    <source>
        <dbReference type="Pfam" id="PF06967"/>
    </source>
</evidence>
<name>A0A951UEU9_9NOST</name>
<feature type="domain" description="Co-chaperone DjlA N-terminal" evidence="1">
    <location>
        <begin position="72"/>
        <end position="118"/>
    </location>
</feature>
<dbReference type="CDD" id="cd07177">
    <property type="entry name" value="terB_like"/>
    <property type="match status" value="1"/>
</dbReference>